<reference evidence="1" key="1">
    <citation type="submission" date="2021-01" db="EMBL/GenBank/DDBJ databases">
        <title>Adiantum capillus-veneris genome.</title>
        <authorList>
            <person name="Fang Y."/>
            <person name="Liao Q."/>
        </authorList>
    </citation>
    <scope>NUCLEOTIDE SEQUENCE</scope>
    <source>
        <strain evidence="1">H3</strain>
        <tissue evidence="1">Leaf</tissue>
    </source>
</reference>
<dbReference type="Proteomes" id="UP000886520">
    <property type="component" value="Chromosome 14"/>
</dbReference>
<dbReference type="EMBL" id="JABFUD020000014">
    <property type="protein sequence ID" value="KAI5070546.1"/>
    <property type="molecule type" value="Genomic_DNA"/>
</dbReference>
<protein>
    <submittedName>
        <fullName evidence="1">Uncharacterized protein</fullName>
    </submittedName>
</protein>
<comment type="caution">
    <text evidence="1">The sequence shown here is derived from an EMBL/GenBank/DDBJ whole genome shotgun (WGS) entry which is preliminary data.</text>
</comment>
<gene>
    <name evidence="1" type="ORF">GOP47_0014889</name>
</gene>
<proteinExistence type="predicted"/>
<evidence type="ECO:0000313" key="1">
    <source>
        <dbReference type="EMBL" id="KAI5070546.1"/>
    </source>
</evidence>
<evidence type="ECO:0000313" key="2">
    <source>
        <dbReference type="Proteomes" id="UP000886520"/>
    </source>
</evidence>
<organism evidence="1 2">
    <name type="scientific">Adiantum capillus-veneris</name>
    <name type="common">Maidenhair fern</name>
    <dbReference type="NCBI Taxonomy" id="13818"/>
    <lineage>
        <taxon>Eukaryota</taxon>
        <taxon>Viridiplantae</taxon>
        <taxon>Streptophyta</taxon>
        <taxon>Embryophyta</taxon>
        <taxon>Tracheophyta</taxon>
        <taxon>Polypodiopsida</taxon>
        <taxon>Polypodiidae</taxon>
        <taxon>Polypodiales</taxon>
        <taxon>Pteridineae</taxon>
        <taxon>Pteridaceae</taxon>
        <taxon>Vittarioideae</taxon>
        <taxon>Adiantum</taxon>
    </lineage>
</organism>
<accession>A0A9D4UN31</accession>
<name>A0A9D4UN31_ADICA</name>
<dbReference type="AlphaFoldDB" id="A0A9D4UN31"/>
<sequence length="80" mass="8822">MILILCCCEAATQLCLKKKHALESGVTKKTAGLYIKYYYNLPLAACSSEVQILEACDCPSLPPCGEQRPQSDPVFHTLFL</sequence>
<keyword evidence="2" id="KW-1185">Reference proteome</keyword>